<evidence type="ECO:0000256" key="2">
    <source>
        <dbReference type="ARBA" id="ARBA00022630"/>
    </source>
</evidence>
<proteinExistence type="inferred from homology"/>
<keyword evidence="2" id="KW-0285">Flavoprotein</keyword>
<sequence length="446" mass="48754">MAPRPCKVIVVGGGVAGLALALMLEKHNIDYLLLEAYSDIVATAGAGIALSPNGLRVLDQLGCFEDILRLSASVDQVHFRKPGGELNWGLDVGLEQETIKRHGYPWVWMDRKLLLEVLYDHITDKSKLLTDKRLVSITHTDAGDVVVTADGSTYAGDIIVGTDGTHSAVRKEVAKRAEELNLGDDYAEDGKVASSYSCLFGMSDGVPGFPSRCLGFVANEGFSYVLGSGPNDRAYWFIMSKLDQTYYGADIPRFTDEDKEKILQDHMNDQITPDIRLSDLYNHALTTTYTPMAEFVYKHWHLGRMITIGDACHKVLPITAQGGNQAIESAAAVVNGLMAALSQGASSGPLSESEIKSMFDQVQDLRVPRTAQIVAGTHQRQQMEAMETPELKNFVLNVYAGLMPGAMWSRWESMFAAGVSLKKLAIPTRPRTVPFLDEVAPVEASL</sequence>
<feature type="domain" description="FAD-binding" evidence="5">
    <location>
        <begin position="6"/>
        <end position="348"/>
    </location>
</feature>
<dbReference type="AlphaFoldDB" id="A0A1R3RX41"/>
<protein>
    <recommendedName>
        <fullName evidence="5">FAD-binding domain-containing protein</fullName>
    </recommendedName>
</protein>
<dbReference type="VEuPathDB" id="FungiDB:ASPCADRAFT_2465"/>
<dbReference type="Pfam" id="PF01494">
    <property type="entry name" value="FAD_binding_3"/>
    <property type="match status" value="1"/>
</dbReference>
<dbReference type="Proteomes" id="UP000188318">
    <property type="component" value="Unassembled WGS sequence"/>
</dbReference>
<dbReference type="InterPro" id="IPR002938">
    <property type="entry name" value="FAD-bd"/>
</dbReference>
<dbReference type="EMBL" id="KV907495">
    <property type="protein sequence ID" value="OOF99041.1"/>
    <property type="molecule type" value="Genomic_DNA"/>
</dbReference>
<evidence type="ECO:0000256" key="3">
    <source>
        <dbReference type="ARBA" id="ARBA00022827"/>
    </source>
</evidence>
<organism evidence="6 7">
    <name type="scientific">Aspergillus carbonarius (strain ITEM 5010)</name>
    <dbReference type="NCBI Taxonomy" id="602072"/>
    <lineage>
        <taxon>Eukaryota</taxon>
        <taxon>Fungi</taxon>
        <taxon>Dikarya</taxon>
        <taxon>Ascomycota</taxon>
        <taxon>Pezizomycotina</taxon>
        <taxon>Eurotiomycetes</taxon>
        <taxon>Eurotiomycetidae</taxon>
        <taxon>Eurotiales</taxon>
        <taxon>Aspergillaceae</taxon>
        <taxon>Aspergillus</taxon>
        <taxon>Aspergillus subgen. Circumdati</taxon>
    </lineage>
</organism>
<evidence type="ECO:0000313" key="7">
    <source>
        <dbReference type="Proteomes" id="UP000188318"/>
    </source>
</evidence>
<keyword evidence="4" id="KW-0560">Oxidoreductase</keyword>
<evidence type="ECO:0000259" key="5">
    <source>
        <dbReference type="Pfam" id="PF01494"/>
    </source>
</evidence>
<evidence type="ECO:0000313" key="6">
    <source>
        <dbReference type="EMBL" id="OOF99041.1"/>
    </source>
</evidence>
<name>A0A1R3RX41_ASPC5</name>
<gene>
    <name evidence="6" type="ORF">ASPCADRAFT_2465</name>
</gene>
<evidence type="ECO:0000256" key="4">
    <source>
        <dbReference type="ARBA" id="ARBA00023002"/>
    </source>
</evidence>
<dbReference type="PANTHER" id="PTHR47356:SF2">
    <property type="entry name" value="FAD-BINDING DOMAIN-CONTAINING PROTEIN-RELATED"/>
    <property type="match status" value="1"/>
</dbReference>
<dbReference type="PRINTS" id="PR00420">
    <property type="entry name" value="RNGMNOXGNASE"/>
</dbReference>
<evidence type="ECO:0000256" key="1">
    <source>
        <dbReference type="ARBA" id="ARBA00007992"/>
    </source>
</evidence>
<dbReference type="OMA" id="HYRRIIT"/>
<dbReference type="OrthoDB" id="5376140at2759"/>
<dbReference type="GO" id="GO:0004497">
    <property type="term" value="F:monooxygenase activity"/>
    <property type="evidence" value="ECO:0007669"/>
    <property type="project" value="InterPro"/>
</dbReference>
<dbReference type="InterPro" id="IPR036188">
    <property type="entry name" value="FAD/NAD-bd_sf"/>
</dbReference>
<dbReference type="PANTHER" id="PTHR47356">
    <property type="entry name" value="FAD-DEPENDENT MONOOXYGENASE ASQG-RELATED"/>
    <property type="match status" value="1"/>
</dbReference>
<reference evidence="7" key="1">
    <citation type="journal article" date="2017" name="Genome Biol.">
        <title>Comparative genomics reveals high biological diversity and specific adaptations in the industrially and medically important fungal genus Aspergillus.</title>
        <authorList>
            <person name="de Vries R.P."/>
            <person name="Riley R."/>
            <person name="Wiebenga A."/>
            <person name="Aguilar-Osorio G."/>
            <person name="Amillis S."/>
            <person name="Uchima C.A."/>
            <person name="Anderluh G."/>
            <person name="Asadollahi M."/>
            <person name="Askin M."/>
            <person name="Barry K."/>
            <person name="Battaglia E."/>
            <person name="Bayram O."/>
            <person name="Benocci T."/>
            <person name="Braus-Stromeyer S.A."/>
            <person name="Caldana C."/>
            <person name="Canovas D."/>
            <person name="Cerqueira G.C."/>
            <person name="Chen F."/>
            <person name="Chen W."/>
            <person name="Choi C."/>
            <person name="Clum A."/>
            <person name="Dos Santos R.A."/>
            <person name="Damasio A.R."/>
            <person name="Diallinas G."/>
            <person name="Emri T."/>
            <person name="Fekete E."/>
            <person name="Flipphi M."/>
            <person name="Freyberg S."/>
            <person name="Gallo A."/>
            <person name="Gournas C."/>
            <person name="Habgood R."/>
            <person name="Hainaut M."/>
            <person name="Harispe M.L."/>
            <person name="Henrissat B."/>
            <person name="Hilden K.S."/>
            <person name="Hope R."/>
            <person name="Hossain A."/>
            <person name="Karabika E."/>
            <person name="Karaffa L."/>
            <person name="Karanyi Z."/>
            <person name="Krasevec N."/>
            <person name="Kuo A."/>
            <person name="Kusch H."/>
            <person name="LaButti K."/>
            <person name="Lagendijk E.L."/>
            <person name="Lapidus A."/>
            <person name="Levasseur A."/>
            <person name="Lindquist E."/>
            <person name="Lipzen A."/>
            <person name="Logrieco A.F."/>
            <person name="MacCabe A."/>
            <person name="Maekelae M.R."/>
            <person name="Malavazi I."/>
            <person name="Melin P."/>
            <person name="Meyer V."/>
            <person name="Mielnichuk N."/>
            <person name="Miskei M."/>
            <person name="Molnar A.P."/>
            <person name="Mule G."/>
            <person name="Ngan C.Y."/>
            <person name="Orejas M."/>
            <person name="Orosz E."/>
            <person name="Ouedraogo J.P."/>
            <person name="Overkamp K.M."/>
            <person name="Park H.-S."/>
            <person name="Perrone G."/>
            <person name="Piumi F."/>
            <person name="Punt P.J."/>
            <person name="Ram A.F."/>
            <person name="Ramon A."/>
            <person name="Rauscher S."/>
            <person name="Record E."/>
            <person name="Riano-Pachon D.M."/>
            <person name="Robert V."/>
            <person name="Roehrig J."/>
            <person name="Ruller R."/>
            <person name="Salamov A."/>
            <person name="Salih N.S."/>
            <person name="Samson R.A."/>
            <person name="Sandor E."/>
            <person name="Sanguinetti M."/>
            <person name="Schuetze T."/>
            <person name="Sepcic K."/>
            <person name="Shelest E."/>
            <person name="Sherlock G."/>
            <person name="Sophianopoulou V."/>
            <person name="Squina F.M."/>
            <person name="Sun H."/>
            <person name="Susca A."/>
            <person name="Todd R.B."/>
            <person name="Tsang A."/>
            <person name="Unkles S.E."/>
            <person name="van de Wiele N."/>
            <person name="van Rossen-Uffink D."/>
            <person name="Oliveira J.V."/>
            <person name="Vesth T.C."/>
            <person name="Visser J."/>
            <person name="Yu J.-H."/>
            <person name="Zhou M."/>
            <person name="Andersen M.R."/>
            <person name="Archer D.B."/>
            <person name="Baker S.E."/>
            <person name="Benoit I."/>
            <person name="Brakhage A.A."/>
            <person name="Braus G.H."/>
            <person name="Fischer R."/>
            <person name="Frisvad J.C."/>
            <person name="Goldman G.H."/>
            <person name="Houbraken J."/>
            <person name="Oakley B."/>
            <person name="Pocsi I."/>
            <person name="Scazzocchio C."/>
            <person name="Seiboth B."/>
            <person name="vanKuyk P.A."/>
            <person name="Wortman J."/>
            <person name="Dyer P.S."/>
            <person name="Grigoriev I.V."/>
        </authorList>
    </citation>
    <scope>NUCLEOTIDE SEQUENCE [LARGE SCALE GENOMIC DNA]</scope>
    <source>
        <strain evidence="7">ITEM 5010</strain>
    </source>
</reference>
<dbReference type="GO" id="GO:0071949">
    <property type="term" value="F:FAD binding"/>
    <property type="evidence" value="ECO:0007669"/>
    <property type="project" value="InterPro"/>
</dbReference>
<keyword evidence="3" id="KW-0274">FAD</keyword>
<comment type="similarity">
    <text evidence="1">Belongs to the paxM FAD-dependent monooxygenase family.</text>
</comment>
<dbReference type="SUPFAM" id="SSF51905">
    <property type="entry name" value="FAD/NAD(P)-binding domain"/>
    <property type="match status" value="1"/>
</dbReference>
<dbReference type="InterPro" id="IPR050562">
    <property type="entry name" value="FAD_mOase_fung"/>
</dbReference>
<dbReference type="Gene3D" id="3.50.50.60">
    <property type="entry name" value="FAD/NAD(P)-binding domain"/>
    <property type="match status" value="1"/>
</dbReference>
<dbReference type="STRING" id="602072.A0A1R3RX41"/>
<keyword evidence="7" id="KW-1185">Reference proteome</keyword>
<accession>A0A1R3RX41</accession>